<comment type="caution">
    <text evidence="2">The sequence shown here is derived from an EMBL/GenBank/DDBJ whole genome shotgun (WGS) entry which is preliminary data.</text>
</comment>
<reference evidence="2 3" key="1">
    <citation type="journal article" date="2018" name="PLoS ONE">
        <title>The draft genome of Kipferlia bialata reveals reductive genome evolution in fornicate parasites.</title>
        <authorList>
            <person name="Tanifuji G."/>
            <person name="Takabayashi S."/>
            <person name="Kume K."/>
            <person name="Takagi M."/>
            <person name="Nakayama T."/>
            <person name="Kamikawa R."/>
            <person name="Inagaki Y."/>
            <person name="Hashimoto T."/>
        </authorList>
    </citation>
    <scope>NUCLEOTIDE SEQUENCE [LARGE SCALE GENOMIC DNA]</scope>
    <source>
        <strain evidence="2">NY0173</strain>
    </source>
</reference>
<dbReference type="EMBL" id="BDIP01000937">
    <property type="protein sequence ID" value="GIQ83131.1"/>
    <property type="molecule type" value="Genomic_DNA"/>
</dbReference>
<dbReference type="AlphaFoldDB" id="A0A9K3CTY7"/>
<feature type="chain" id="PRO_5039939751" description="Leucine-rich repeat-containing N-terminal plant-type domain-containing protein" evidence="1">
    <location>
        <begin position="20"/>
        <end position="565"/>
    </location>
</feature>
<organism evidence="2 3">
    <name type="scientific">Kipferlia bialata</name>
    <dbReference type="NCBI Taxonomy" id="797122"/>
    <lineage>
        <taxon>Eukaryota</taxon>
        <taxon>Metamonada</taxon>
        <taxon>Carpediemonas-like organisms</taxon>
        <taxon>Kipferlia</taxon>
    </lineage>
</organism>
<evidence type="ECO:0000256" key="1">
    <source>
        <dbReference type="SAM" id="SignalP"/>
    </source>
</evidence>
<keyword evidence="3" id="KW-1185">Reference proteome</keyword>
<dbReference type="Gene3D" id="3.80.10.10">
    <property type="entry name" value="Ribonuclease Inhibitor"/>
    <property type="match status" value="1"/>
</dbReference>
<dbReference type="PANTHER" id="PTHR48007:SF4">
    <property type="entry name" value="LEUCINE-RICH REPEAT RECEPTOR-LIKE PROTEIN KINASE PXC1"/>
    <property type="match status" value="1"/>
</dbReference>
<keyword evidence="1" id="KW-0732">Signal</keyword>
<evidence type="ECO:0000313" key="2">
    <source>
        <dbReference type="EMBL" id="GIQ83131.1"/>
    </source>
</evidence>
<evidence type="ECO:0000313" key="3">
    <source>
        <dbReference type="Proteomes" id="UP000265618"/>
    </source>
</evidence>
<gene>
    <name evidence="2" type="ORF">KIPB_004396</name>
</gene>
<proteinExistence type="predicted"/>
<protein>
    <recommendedName>
        <fullName evidence="4">Leucine-rich repeat-containing N-terminal plant-type domain-containing protein</fullName>
    </recommendedName>
</protein>
<evidence type="ECO:0008006" key="4">
    <source>
        <dbReference type="Google" id="ProtNLM"/>
    </source>
</evidence>
<dbReference type="InterPro" id="IPR046959">
    <property type="entry name" value="PRK1-6/SRF4-like"/>
</dbReference>
<dbReference type="OrthoDB" id="418615at2759"/>
<dbReference type="InterPro" id="IPR001611">
    <property type="entry name" value="Leu-rich_rpt"/>
</dbReference>
<dbReference type="PANTHER" id="PTHR48007">
    <property type="entry name" value="LEUCINE-RICH REPEAT RECEPTOR-LIKE PROTEIN KINASE PXC1"/>
    <property type="match status" value="1"/>
</dbReference>
<feature type="signal peptide" evidence="1">
    <location>
        <begin position="1"/>
        <end position="19"/>
    </location>
</feature>
<dbReference type="SUPFAM" id="SSF52058">
    <property type="entry name" value="L domain-like"/>
    <property type="match status" value="1"/>
</dbReference>
<dbReference type="InterPro" id="IPR032675">
    <property type="entry name" value="LRR_dom_sf"/>
</dbReference>
<dbReference type="Pfam" id="PF13516">
    <property type="entry name" value="LRR_6"/>
    <property type="match status" value="3"/>
</dbReference>
<accession>A0A9K3CTY7</accession>
<sequence>MRVFVCCLILLFLLSFSVALDASASITTPEGGIYLASGDTNPKTALLTVNVTEAETELINTDVRLDIVAPCTTVIDLESVSVEPDYVYNYPDGAVALRFYMGDIDSDAPFSLSLGFQVDVASDAITPFLPTSAVYAHQDEEIGVAIPLEIDAIPVHFECPATPEAALAMFYQAAGGDNWTNNTGWTGTDVCEYFGVICECDSYVPGVCTPNTVKELHLSDNNLIGYAHPALQCLPQLKTLYLRNNGLRGAIHPLPEHMQHLDLTGNHFGQSRCDDIESGTNIDPLCALPYLKYALLDNNRFTGALPECLQSMQHLKSLRLECNEINGEVPDMSQLVPGQMGGLREVTLAGNALECPQWIDDLHHSSCGVEDATCMQFRPAGDVNGDWWNWASIEPLDNNPMSDTTGERCGLHQDLQTAWYLAGTQGLIGPVVRDCAVEYGRDIVVPVFNGYFSEPDDSTLEGLRLFYNSVFTELTNPLQFTLDGVTTSLLPPIEPSYYYESKPYIQEVLDGSIFDYDVEGLWQAGGGGYYVVIPNLSMGEHSLRVYAEVVDFGLVVDVTYNLTIV</sequence>
<dbReference type="Proteomes" id="UP000265618">
    <property type="component" value="Unassembled WGS sequence"/>
</dbReference>
<name>A0A9K3CTY7_9EUKA</name>